<dbReference type="InterPro" id="IPR009722">
    <property type="entry name" value="YjiK/CarP"/>
</dbReference>
<keyword evidence="2" id="KW-1003">Cell membrane</keyword>
<dbReference type="AlphaFoldDB" id="A0A0D7E3C2"/>
<dbReference type="Pfam" id="PF06977">
    <property type="entry name" value="SdiA-regulated"/>
    <property type="match status" value="1"/>
</dbReference>
<evidence type="ECO:0000256" key="1">
    <source>
        <dbReference type="ARBA" id="ARBA00004236"/>
    </source>
</evidence>
<keyword evidence="3" id="KW-0472">Membrane</keyword>
<evidence type="ECO:0000256" key="3">
    <source>
        <dbReference type="ARBA" id="ARBA00023136"/>
    </source>
</evidence>
<accession>A0A0D7E3C2</accession>
<reference evidence="4 5" key="1">
    <citation type="submission" date="2014-11" db="EMBL/GenBank/DDBJ databases">
        <title>Genomics and ecophysiology of heterotrophic nitrogen fixing bacteria isolated from estuarine surface water.</title>
        <authorList>
            <person name="Bentzon-Tilia M."/>
            <person name="Severin I."/>
            <person name="Hansen L.H."/>
            <person name="Riemann L."/>
        </authorList>
    </citation>
    <scope>NUCLEOTIDE SEQUENCE [LARGE SCALE GENOMIC DNA]</scope>
    <source>
        <strain evidence="4 5">BAL361</strain>
    </source>
</reference>
<organism evidence="4 5">
    <name type="scientific">Stutzerimonas stutzeri</name>
    <name type="common">Pseudomonas stutzeri</name>
    <dbReference type="NCBI Taxonomy" id="316"/>
    <lineage>
        <taxon>Bacteria</taxon>
        <taxon>Pseudomonadati</taxon>
        <taxon>Pseudomonadota</taxon>
        <taxon>Gammaproteobacteria</taxon>
        <taxon>Pseudomonadales</taxon>
        <taxon>Pseudomonadaceae</taxon>
        <taxon>Stutzerimonas</taxon>
    </lineage>
</organism>
<dbReference type="EMBL" id="JXXD01000142">
    <property type="protein sequence ID" value="KIZ35011.1"/>
    <property type="molecule type" value="Genomic_DNA"/>
</dbReference>
<dbReference type="GO" id="GO:0005886">
    <property type="term" value="C:plasma membrane"/>
    <property type="evidence" value="ECO:0007669"/>
    <property type="project" value="UniProtKB-SubCell"/>
</dbReference>
<name>A0A0D7E3C2_STUST</name>
<sequence length="301" mass="33233">MLFMPVRYSRWRLIVAAILLLLFIALLVATRLLHWDDQLQLYWGERSVSAEQRAASIWLPDYELTLETTLAGLEDEETSGLTWNPLAGTLFTVTGEQLVEFTPAGVVLRRVALTGFADPEAVEALGDGRLAIVDERRRLVAVFRLEPGVESLDLDDLASYDLGFADAGNKGFEGLAWNPRTQRLLLAKERDPQGLFELPFPGEDGAAGALQAVPGQRLLVRDISSVAIDPRSGHTLMLSDESRLLVELDLQGKPRSFISLFGGLNGLVHGIEQAEGVAMDGEGNIYVVGEPNRFYVFSRRR</sequence>
<dbReference type="PATRIC" id="fig|316.110.peg.910"/>
<gene>
    <name evidence="4" type="ORF">LO50_15110</name>
</gene>
<protein>
    <submittedName>
        <fullName evidence="4">DNA-binding protein</fullName>
    </submittedName>
</protein>
<dbReference type="GO" id="GO:0003677">
    <property type="term" value="F:DNA binding"/>
    <property type="evidence" value="ECO:0007669"/>
    <property type="project" value="UniProtKB-KW"/>
</dbReference>
<dbReference type="CDD" id="cd09971">
    <property type="entry name" value="SdiA-regulated"/>
    <property type="match status" value="1"/>
</dbReference>
<comment type="caution">
    <text evidence="4">The sequence shown here is derived from an EMBL/GenBank/DDBJ whole genome shotgun (WGS) entry which is preliminary data.</text>
</comment>
<keyword evidence="4" id="KW-0238">DNA-binding</keyword>
<comment type="subcellular location">
    <subcellularLocation>
        <location evidence="1">Cell membrane</location>
    </subcellularLocation>
</comment>
<evidence type="ECO:0000256" key="2">
    <source>
        <dbReference type="ARBA" id="ARBA00022475"/>
    </source>
</evidence>
<dbReference type="SUPFAM" id="SSF50956">
    <property type="entry name" value="Thermostable phytase (3-phytase)"/>
    <property type="match status" value="1"/>
</dbReference>
<proteinExistence type="predicted"/>
<evidence type="ECO:0000313" key="5">
    <source>
        <dbReference type="Proteomes" id="UP000032439"/>
    </source>
</evidence>
<dbReference type="Proteomes" id="UP000032439">
    <property type="component" value="Unassembled WGS sequence"/>
</dbReference>
<evidence type="ECO:0000313" key="4">
    <source>
        <dbReference type="EMBL" id="KIZ35011.1"/>
    </source>
</evidence>